<reference evidence="1 2" key="1">
    <citation type="submission" date="2015-02" db="EMBL/GenBank/DDBJ databases">
        <title>Nostoc linckia genome annotation.</title>
        <authorList>
            <person name="Zhou Z."/>
        </authorList>
    </citation>
    <scope>NUCLEOTIDE SEQUENCE [LARGE SCALE GENOMIC DNA]</scope>
    <source>
        <strain evidence="2">z8</strain>
    </source>
</reference>
<dbReference type="AlphaFoldDB" id="A0A9Q6EML0"/>
<evidence type="ECO:0000313" key="1">
    <source>
        <dbReference type="EMBL" id="PHK06035.1"/>
    </source>
</evidence>
<proteinExistence type="predicted"/>
<organism evidence="1 2">
    <name type="scientific">Nostoc linckia z8</name>
    <dbReference type="NCBI Taxonomy" id="1628746"/>
    <lineage>
        <taxon>Bacteria</taxon>
        <taxon>Bacillati</taxon>
        <taxon>Cyanobacteriota</taxon>
        <taxon>Cyanophyceae</taxon>
        <taxon>Nostocales</taxon>
        <taxon>Nostocaceae</taxon>
        <taxon>Nostoc</taxon>
    </lineage>
</organism>
<comment type="caution">
    <text evidence="1">The sequence shown here is derived from an EMBL/GenBank/DDBJ whole genome shotgun (WGS) entry which is preliminary data.</text>
</comment>
<gene>
    <name evidence="1" type="ORF">VF08_05405</name>
</gene>
<dbReference type="EMBL" id="LAHD01000010">
    <property type="protein sequence ID" value="PHK06035.1"/>
    <property type="molecule type" value="Genomic_DNA"/>
</dbReference>
<protein>
    <submittedName>
        <fullName evidence="1">Uncharacterized protein</fullName>
    </submittedName>
</protein>
<dbReference type="Proteomes" id="UP000222310">
    <property type="component" value="Unassembled WGS sequence"/>
</dbReference>
<sequence length="363" mass="40420">MNIMTILTNRRQQLLLLVVLITIVAILSLHYSPTSSQIVTRDKFLWPFSSRSPWNMPIGSNARYIKANIEKAQNISIDKEYFYKTNSKHPLRPVYAPGTWGQGRCTGTKSMNIYLPIPDTLIIPDATIYPYYTPNNASAFLMADGKTLVQLQPLTRCQQAGSIYGWHYYPDINIYGDGIGGAHFGSGLSSIGGSIRKGELTNNQPIRHALKVLLWAKKYLYYTNSIPGYRWPANRADNYAAQVYGGKNPALVQGTLLAIPPTVKTNTLNLQTSAAKKIFHALQDYGAYVVDDSAWDSHDIAVEQGVNEEFRKIYGYDLNNKNGKFYGELMRLFQALYIVDNNSQNSIGGGGIPRVALAPPIAN</sequence>
<name>A0A9Q6EML0_NOSLI</name>
<evidence type="ECO:0000313" key="2">
    <source>
        <dbReference type="Proteomes" id="UP000222310"/>
    </source>
</evidence>
<accession>A0A9Q6EML0</accession>